<feature type="transmembrane region" description="Helical" evidence="7">
    <location>
        <begin position="241"/>
        <end position="262"/>
    </location>
</feature>
<accession>A0A1G9U5B4</accession>
<evidence type="ECO:0000256" key="3">
    <source>
        <dbReference type="ARBA" id="ARBA00022679"/>
    </source>
</evidence>
<dbReference type="OrthoDB" id="9807778at2"/>
<keyword evidence="3 9" id="KW-0808">Transferase</keyword>
<keyword evidence="10" id="KW-1185">Reference proteome</keyword>
<dbReference type="InterPro" id="IPR029044">
    <property type="entry name" value="Nucleotide-diphossugar_trans"/>
</dbReference>
<dbReference type="PANTHER" id="PTHR48090:SF1">
    <property type="entry name" value="PROPHAGE BACTOPRENOL GLUCOSYL TRANSFERASE HOMOLOG"/>
    <property type="match status" value="1"/>
</dbReference>
<dbReference type="Gene3D" id="3.90.550.10">
    <property type="entry name" value="Spore Coat Polysaccharide Biosynthesis Protein SpsA, Chain A"/>
    <property type="match status" value="1"/>
</dbReference>
<keyword evidence="2" id="KW-0328">Glycosyltransferase</keyword>
<dbReference type="GO" id="GO:0005886">
    <property type="term" value="C:plasma membrane"/>
    <property type="evidence" value="ECO:0007669"/>
    <property type="project" value="TreeGrafter"/>
</dbReference>
<protein>
    <submittedName>
        <fullName evidence="9">Glycosyltransferase involved in cell wall bisynthesis</fullName>
    </submittedName>
</protein>
<dbReference type="RefSeq" id="WP_090232601.1">
    <property type="nucleotide sequence ID" value="NZ_FNHW01000001.1"/>
</dbReference>
<keyword evidence="5 7" id="KW-1133">Transmembrane helix</keyword>
<name>A0A1G9U5B4_9BACL</name>
<dbReference type="InterPro" id="IPR001173">
    <property type="entry name" value="Glyco_trans_2-like"/>
</dbReference>
<evidence type="ECO:0000259" key="8">
    <source>
        <dbReference type="Pfam" id="PF00535"/>
    </source>
</evidence>
<evidence type="ECO:0000256" key="6">
    <source>
        <dbReference type="ARBA" id="ARBA00023136"/>
    </source>
</evidence>
<reference evidence="10" key="1">
    <citation type="submission" date="2016-10" db="EMBL/GenBank/DDBJ databases">
        <authorList>
            <person name="Varghese N."/>
            <person name="Submissions S."/>
        </authorList>
    </citation>
    <scope>NUCLEOTIDE SEQUENCE [LARGE SCALE GENOMIC DNA]</scope>
    <source>
        <strain evidence="10">CGMCC 1.6854</strain>
    </source>
</reference>
<comment type="subcellular location">
    <subcellularLocation>
        <location evidence="1">Membrane</location>
        <topology evidence="1">Multi-pass membrane protein</topology>
    </subcellularLocation>
</comment>
<organism evidence="9 10">
    <name type="scientific">Fictibacillus solisalsi</name>
    <dbReference type="NCBI Taxonomy" id="459525"/>
    <lineage>
        <taxon>Bacteria</taxon>
        <taxon>Bacillati</taxon>
        <taxon>Bacillota</taxon>
        <taxon>Bacilli</taxon>
        <taxon>Bacillales</taxon>
        <taxon>Fictibacillaceae</taxon>
        <taxon>Fictibacillus</taxon>
    </lineage>
</organism>
<keyword evidence="6 7" id="KW-0472">Membrane</keyword>
<dbReference type="InterPro" id="IPR050256">
    <property type="entry name" value="Glycosyltransferase_2"/>
</dbReference>
<feature type="transmembrane region" description="Helical" evidence="7">
    <location>
        <begin position="274"/>
        <end position="298"/>
    </location>
</feature>
<evidence type="ECO:0000313" key="10">
    <source>
        <dbReference type="Proteomes" id="UP000199544"/>
    </source>
</evidence>
<dbReference type="EMBL" id="FNHW01000001">
    <property type="protein sequence ID" value="SDM55187.1"/>
    <property type="molecule type" value="Genomic_DNA"/>
</dbReference>
<gene>
    <name evidence="9" type="ORF">SAMN04488137_0711</name>
</gene>
<evidence type="ECO:0000256" key="7">
    <source>
        <dbReference type="SAM" id="Phobius"/>
    </source>
</evidence>
<feature type="domain" description="Glycosyltransferase 2-like" evidence="8">
    <location>
        <begin position="11"/>
        <end position="179"/>
    </location>
</feature>
<dbReference type="PANTHER" id="PTHR48090">
    <property type="entry name" value="UNDECAPRENYL-PHOSPHATE 4-DEOXY-4-FORMAMIDO-L-ARABINOSE TRANSFERASE-RELATED"/>
    <property type="match status" value="1"/>
</dbReference>
<evidence type="ECO:0000313" key="9">
    <source>
        <dbReference type="EMBL" id="SDM55187.1"/>
    </source>
</evidence>
<proteinExistence type="predicted"/>
<sequence length="343" mass="38903">MQKNKPPVLAIVVPCYNEEEVLMITARELTAVLLGMISESLVSMESTILFVDDGSQDQTWELISTMHKTNRHVSGVKLAKNAGHQNALLAGMDQAKNFSDCIISIDADLQDDVEVIRQFILKFREGYDVVYGIRSQRKSDTMFKRQTAQVFYKLMGKLGVELIYNHADFRLLSTRALKELERYDERNFFLRGIVPLIGFPSAQVYYDRKERAAGESKYPIGKMLAFAFDGITSFSVKPIRFLTTCGFLFFFISAAAGLFALFQKMNGYTVPGWTSIVLSLWLIGGLQLMAIGLIGEYVGKVFKEVKKRPRYCIESGLHRTALQQKRTSETPLRTRLRSSRKLS</sequence>
<evidence type="ECO:0000256" key="5">
    <source>
        <dbReference type="ARBA" id="ARBA00022989"/>
    </source>
</evidence>
<dbReference type="AlphaFoldDB" id="A0A1G9U5B4"/>
<dbReference type="Proteomes" id="UP000199544">
    <property type="component" value="Unassembled WGS sequence"/>
</dbReference>
<keyword evidence="4 7" id="KW-0812">Transmembrane</keyword>
<dbReference type="SUPFAM" id="SSF53448">
    <property type="entry name" value="Nucleotide-diphospho-sugar transferases"/>
    <property type="match status" value="1"/>
</dbReference>
<dbReference type="CDD" id="cd04187">
    <property type="entry name" value="DPM1_like_bac"/>
    <property type="match status" value="1"/>
</dbReference>
<dbReference type="STRING" id="459525.SAMN04488137_0711"/>
<evidence type="ECO:0000256" key="2">
    <source>
        <dbReference type="ARBA" id="ARBA00022676"/>
    </source>
</evidence>
<dbReference type="Pfam" id="PF00535">
    <property type="entry name" value="Glycos_transf_2"/>
    <property type="match status" value="1"/>
</dbReference>
<evidence type="ECO:0000256" key="1">
    <source>
        <dbReference type="ARBA" id="ARBA00004141"/>
    </source>
</evidence>
<evidence type="ECO:0000256" key="4">
    <source>
        <dbReference type="ARBA" id="ARBA00022692"/>
    </source>
</evidence>
<dbReference type="GO" id="GO:0016757">
    <property type="term" value="F:glycosyltransferase activity"/>
    <property type="evidence" value="ECO:0007669"/>
    <property type="project" value="UniProtKB-KW"/>
</dbReference>